<keyword evidence="1" id="KW-0472">Membrane</keyword>
<gene>
    <name evidence="2" type="ORF">F0L74_15255</name>
</gene>
<reference evidence="2 3" key="1">
    <citation type="submission" date="2019-09" db="EMBL/GenBank/DDBJ databases">
        <title>Chitinophaga ginsengihumi sp. nov., isolated from soil of ginseng rhizosphere.</title>
        <authorList>
            <person name="Lee J."/>
        </authorList>
    </citation>
    <scope>NUCLEOTIDE SEQUENCE [LARGE SCALE GENOMIC DNA]</scope>
    <source>
        <strain evidence="2 3">BN140078</strain>
    </source>
</reference>
<dbReference type="EMBL" id="VUOC01000002">
    <property type="protein sequence ID" value="KAA2243830.1"/>
    <property type="molecule type" value="Genomic_DNA"/>
</dbReference>
<dbReference type="RefSeq" id="WP_149838705.1">
    <property type="nucleotide sequence ID" value="NZ_VUOC01000002.1"/>
</dbReference>
<dbReference type="AlphaFoldDB" id="A0A5B2VZ92"/>
<keyword evidence="3" id="KW-1185">Reference proteome</keyword>
<feature type="transmembrane region" description="Helical" evidence="1">
    <location>
        <begin position="6"/>
        <end position="24"/>
    </location>
</feature>
<reference evidence="2 3" key="2">
    <citation type="submission" date="2019-09" db="EMBL/GenBank/DDBJ databases">
        <authorList>
            <person name="Jin C."/>
        </authorList>
    </citation>
    <scope>NUCLEOTIDE SEQUENCE [LARGE SCALE GENOMIC DNA]</scope>
    <source>
        <strain evidence="2 3">BN140078</strain>
    </source>
</reference>
<proteinExistence type="predicted"/>
<accession>A0A5B2VZ92</accession>
<feature type="transmembrane region" description="Helical" evidence="1">
    <location>
        <begin position="36"/>
        <end position="54"/>
    </location>
</feature>
<keyword evidence="1" id="KW-0812">Transmembrane</keyword>
<name>A0A5B2VZ92_9BACT</name>
<comment type="caution">
    <text evidence="2">The sequence shown here is derived from an EMBL/GenBank/DDBJ whole genome shotgun (WGS) entry which is preliminary data.</text>
</comment>
<sequence length="67" mass="7683">MMVNWIMLGFTGLYLLGTFLYYKYTVRKGIVFRYKPIALLIVGVLFLLALYGLIVGKPYSEILPFIG</sequence>
<protein>
    <submittedName>
        <fullName evidence="2">Uncharacterized protein</fullName>
    </submittedName>
</protein>
<evidence type="ECO:0000313" key="2">
    <source>
        <dbReference type="EMBL" id="KAA2243830.1"/>
    </source>
</evidence>
<keyword evidence="1" id="KW-1133">Transmembrane helix</keyword>
<evidence type="ECO:0000313" key="3">
    <source>
        <dbReference type="Proteomes" id="UP000324611"/>
    </source>
</evidence>
<evidence type="ECO:0000256" key="1">
    <source>
        <dbReference type="SAM" id="Phobius"/>
    </source>
</evidence>
<organism evidence="2 3">
    <name type="scientific">Chitinophaga agrisoli</name>
    <dbReference type="NCBI Taxonomy" id="2607653"/>
    <lineage>
        <taxon>Bacteria</taxon>
        <taxon>Pseudomonadati</taxon>
        <taxon>Bacteroidota</taxon>
        <taxon>Chitinophagia</taxon>
        <taxon>Chitinophagales</taxon>
        <taxon>Chitinophagaceae</taxon>
        <taxon>Chitinophaga</taxon>
    </lineage>
</organism>
<dbReference type="Proteomes" id="UP000324611">
    <property type="component" value="Unassembled WGS sequence"/>
</dbReference>